<dbReference type="InterPro" id="IPR029312">
    <property type="entry name" value="FANCI_HD2"/>
</dbReference>
<feature type="domain" description="FANCI helical" evidence="6">
    <location>
        <begin position="550"/>
        <end position="626"/>
    </location>
</feature>
<evidence type="ECO:0000313" key="7">
    <source>
        <dbReference type="EMBL" id="EEF45561.1"/>
    </source>
</evidence>
<name>B9RT78_RICCO</name>
<evidence type="ECO:0000259" key="6">
    <source>
        <dbReference type="Pfam" id="PF14680"/>
    </source>
</evidence>
<dbReference type="InterPro" id="IPR016024">
    <property type="entry name" value="ARM-type_fold"/>
</dbReference>
<feature type="compositionally biased region" description="Polar residues" evidence="1">
    <location>
        <begin position="1"/>
        <end position="13"/>
    </location>
</feature>
<dbReference type="PANTHER" id="PTHR21818:SF0">
    <property type="entry name" value="FANCONI ANEMIA GROUP I PROTEIN"/>
    <property type="match status" value="1"/>
</dbReference>
<dbReference type="GO" id="GO:0006281">
    <property type="term" value="P:DNA repair"/>
    <property type="evidence" value="ECO:0007669"/>
    <property type="project" value="InterPro"/>
</dbReference>
<evidence type="ECO:0000259" key="5">
    <source>
        <dbReference type="Pfam" id="PF14679"/>
    </source>
</evidence>
<accession>B9RT78</accession>
<dbReference type="InterPro" id="IPR029310">
    <property type="entry name" value="FANCI_HD1"/>
</dbReference>
<reference evidence="8" key="1">
    <citation type="journal article" date="2010" name="Nat. Biotechnol.">
        <title>Draft genome sequence of the oilseed species Ricinus communis.</title>
        <authorList>
            <person name="Chan A.P."/>
            <person name="Crabtree J."/>
            <person name="Zhao Q."/>
            <person name="Lorenzi H."/>
            <person name="Orvis J."/>
            <person name="Puiu D."/>
            <person name="Melake-Berhan A."/>
            <person name="Jones K.M."/>
            <person name="Redman J."/>
            <person name="Chen G."/>
            <person name="Cahoon E.B."/>
            <person name="Gedil M."/>
            <person name="Stanke M."/>
            <person name="Haas B.J."/>
            <person name="Wortman J.R."/>
            <person name="Fraser-Liggett C.M."/>
            <person name="Ravel J."/>
            <person name="Rabinowicz P.D."/>
        </authorList>
    </citation>
    <scope>NUCLEOTIDE SEQUENCE [LARGE SCALE GENOMIC DNA]</scope>
    <source>
        <strain evidence="8">cv. Hale</strain>
    </source>
</reference>
<feature type="domain" description="FANCI helical" evidence="5">
    <location>
        <begin position="284"/>
        <end position="365"/>
    </location>
</feature>
<proteinExistence type="predicted"/>
<dbReference type="InterPro" id="IPR029315">
    <property type="entry name" value="FANCI_S2"/>
</dbReference>
<dbReference type="InterPro" id="IPR026171">
    <property type="entry name" value="FANCI"/>
</dbReference>
<feature type="compositionally biased region" description="Acidic residues" evidence="1">
    <location>
        <begin position="1322"/>
        <end position="1333"/>
    </location>
</feature>
<evidence type="ECO:0000313" key="8">
    <source>
        <dbReference type="Proteomes" id="UP000008311"/>
    </source>
</evidence>
<dbReference type="Pfam" id="PF14675">
    <property type="entry name" value="FANCI_S1"/>
    <property type="match status" value="1"/>
</dbReference>
<dbReference type="Proteomes" id="UP000008311">
    <property type="component" value="Unassembled WGS sequence"/>
</dbReference>
<dbReference type="Pfam" id="PF14678">
    <property type="entry name" value="FANCI_S4"/>
    <property type="match status" value="1"/>
</dbReference>
<dbReference type="EMBL" id="EQ973812">
    <property type="protein sequence ID" value="EEF45561.1"/>
    <property type="molecule type" value="Genomic_DNA"/>
</dbReference>
<dbReference type="PANTHER" id="PTHR21818">
    <property type="entry name" value="BC025462 PROTEIN"/>
    <property type="match status" value="1"/>
</dbReference>
<evidence type="ECO:0000256" key="1">
    <source>
        <dbReference type="SAM" id="MobiDB-lite"/>
    </source>
</evidence>
<dbReference type="FunCoup" id="B9RT78">
    <property type="interactions" value="1280"/>
</dbReference>
<gene>
    <name evidence="7" type="ORF">RCOM_0681730</name>
</gene>
<feature type="domain" description="FANCI solenoid 1" evidence="2">
    <location>
        <begin position="119"/>
        <end position="280"/>
    </location>
</feature>
<dbReference type="eggNOG" id="KOG4553">
    <property type="taxonomic scope" value="Eukaryota"/>
</dbReference>
<evidence type="ECO:0000259" key="4">
    <source>
        <dbReference type="Pfam" id="PF14678"/>
    </source>
</evidence>
<evidence type="ECO:0000259" key="2">
    <source>
        <dbReference type="Pfam" id="PF14675"/>
    </source>
</evidence>
<feature type="domain" description="FANCI solenoid 4" evidence="4">
    <location>
        <begin position="1036"/>
        <end position="1275"/>
    </location>
</feature>
<dbReference type="InterPro" id="IPR029314">
    <property type="entry name" value="FANCI_S4"/>
</dbReference>
<protein>
    <recommendedName>
        <fullName evidence="9">Fanconi anemia group I protein</fullName>
    </recommendedName>
</protein>
<feature type="compositionally biased region" description="Basic and acidic residues" evidence="1">
    <location>
        <begin position="1299"/>
        <end position="1321"/>
    </location>
</feature>
<feature type="domain" description="FANCI solenoid 2" evidence="3">
    <location>
        <begin position="378"/>
        <end position="533"/>
    </location>
</feature>
<evidence type="ECO:0000259" key="3">
    <source>
        <dbReference type="Pfam" id="PF14676"/>
    </source>
</evidence>
<keyword evidence="8" id="KW-1185">Reference proteome</keyword>
<dbReference type="InterPro" id="IPR029308">
    <property type="entry name" value="FANCI_S1"/>
</dbReference>
<dbReference type="Pfam" id="PF14680">
    <property type="entry name" value="FANCI_HD2"/>
    <property type="match status" value="1"/>
</dbReference>
<dbReference type="InParanoid" id="B9RT78"/>
<organism evidence="7 8">
    <name type="scientific">Ricinus communis</name>
    <name type="common">Castor bean</name>
    <dbReference type="NCBI Taxonomy" id="3988"/>
    <lineage>
        <taxon>Eukaryota</taxon>
        <taxon>Viridiplantae</taxon>
        <taxon>Streptophyta</taxon>
        <taxon>Embryophyta</taxon>
        <taxon>Tracheophyta</taxon>
        <taxon>Spermatophyta</taxon>
        <taxon>Magnoliopsida</taxon>
        <taxon>eudicotyledons</taxon>
        <taxon>Gunneridae</taxon>
        <taxon>Pentapetalae</taxon>
        <taxon>rosids</taxon>
        <taxon>fabids</taxon>
        <taxon>Malpighiales</taxon>
        <taxon>Euphorbiaceae</taxon>
        <taxon>Acalyphoideae</taxon>
        <taxon>Acalypheae</taxon>
        <taxon>Ricinus</taxon>
    </lineage>
</organism>
<dbReference type="SUPFAM" id="SSF48371">
    <property type="entry name" value="ARM repeat"/>
    <property type="match status" value="1"/>
</dbReference>
<dbReference type="Pfam" id="PF14676">
    <property type="entry name" value="FANCI_S2"/>
    <property type="match status" value="1"/>
</dbReference>
<feature type="compositionally biased region" description="Basic and acidic residues" evidence="1">
    <location>
        <begin position="1270"/>
        <end position="1291"/>
    </location>
</feature>
<feature type="region of interest" description="Disordered" evidence="1">
    <location>
        <begin position="1270"/>
        <end position="1357"/>
    </location>
</feature>
<feature type="region of interest" description="Disordered" evidence="1">
    <location>
        <begin position="1"/>
        <end position="20"/>
    </location>
</feature>
<dbReference type="Pfam" id="PF14679">
    <property type="entry name" value="FANCI_HD1"/>
    <property type="match status" value="1"/>
</dbReference>
<evidence type="ECO:0008006" key="9">
    <source>
        <dbReference type="Google" id="ProtNLM"/>
    </source>
</evidence>
<sequence length="1357" mass="152226">MATATTATTSGRDQNLPPPPLTDTEIINLAYKNHLHPYILSTSSIPTLISYLKTRSHSSVALTDYTLSLLSLISLSPHNPSLSSLLSSLLSTYTNLFLSLIIPRDSNSLKTINLFTTLLTYIPVNDLDSIADSILNHLSSLVTSEDTQILEIIPGCLSCLYSEKGKDSVNLILDKIIEIQWSKVLLIKMVSLGREFLQFLDKMRARVFLENVFNGMKGVDLQDLPSLAYQLLVLASKGFNKREVIEGILRFFGSDLGSKGSSIVRQIEGTVLLHVNFAVKQDPSLGQEVIRLVKLGCRALNHFTVSILLSIARVRRFKENSIGVLKTAVLSAYRDYKFSSDIMWLADDLKEEYLQNVQVLEKAILRAVNESNCGREHIVPTVVQFSFVLLESLEGGNHRDLCNFNGLLGVEALSVQMLKTLFEVHDMARNEIIEQCKFRILSVRPEQSTPIIRLLAFLVRSCPYPMLEHVSRLKELLDYFTFMNGNVASDLVTALVPLIKFNRDLRDYTILVVRKAMFRQEDAVRLAATNAIVSVILAEKQSNRDGFSFQDSSSQAGCSQPAEIPSGHGGGLFRELSGLLQRCLYQKAKVKEVMYHGLLKLVLVDPASAAAVFDFLWPHFLRFFKEFIISYVKFGKGKLMDFNFKCNIVPELAGRSLSGESFSKAFLKIRDFLKKGNLEDIPSPTSDEEQGKCHALLLSGLIEVVLNSIASELETATGLKRINLQKEILEIVNFHSTLKKYTSARQSCGVKRGSQQATTLDVPGNSFFSNNTMTQEQIPFLATSSLCQLMKTTLDLCNNEWFKGSTASQNHSQSSSSGTLKCFKIVPFVLNSSLHHIRSYATGRKEDPIKNLIYGEIKLMAPPLLKLICLLNSGPKFATDHKKEMKGKNDFEDRKEHLHLALLCLKELIAISLKNSNSSGLLEDLLSVSTLEYELDEEFEEASRIDDHQIRIKVLLIVKILRPLFAELLAQSSFNEIEILCDIMLMVGDKLPSKWRNSSGSWGINVCKSHGIRNSKVARSVAALAISLSSPDDLIVAHDMSKELLDVTGFIGPESNKPLEISESCPIINQSTSTAISSCILKLIEAVINDMDWTIKKLKTFFLIEQRYIHVSQSGEHAPGLTVEDNLYLRAEAVVKVLSFFVLMNLKDPQAEHLLRLIAKFYKHLAQISRLRIATKGCKQLLPTPTFQRLVEVTCKKLTVPLYKFVAEIQRVQQEKPNTKGIINKIKRENKCIPELIFQIEDYEKYLIRLSKASKVNLLKHAKRSTSRDFRILDPPNDKEEADLNHEHNNDDAVGANVDRSHEDSEDNVSDKFSSRRKDSPEIAEESESEGEDGCGLPNGKRMRRDRVVQDTDDDEA</sequence>
<dbReference type="STRING" id="3988.B9RT78"/>
<dbReference type="GO" id="GO:0070182">
    <property type="term" value="F:DNA polymerase binding"/>
    <property type="evidence" value="ECO:0000318"/>
    <property type="project" value="GO_Central"/>
</dbReference>